<dbReference type="InterPro" id="IPR029052">
    <property type="entry name" value="Metallo-depent_PP-like"/>
</dbReference>
<dbReference type="Pfam" id="PF02872">
    <property type="entry name" value="5_nucleotid_C"/>
    <property type="match status" value="1"/>
</dbReference>
<evidence type="ECO:0000259" key="5">
    <source>
        <dbReference type="Pfam" id="PF02872"/>
    </source>
</evidence>
<dbReference type="GO" id="GO:0030288">
    <property type="term" value="C:outer membrane-bounded periplasmic space"/>
    <property type="evidence" value="ECO:0007669"/>
    <property type="project" value="TreeGrafter"/>
</dbReference>
<keyword evidence="2" id="KW-0732">Signal</keyword>
<dbReference type="SUPFAM" id="SSF56300">
    <property type="entry name" value="Metallo-dependent phosphatases"/>
    <property type="match status" value="1"/>
</dbReference>
<feature type="domain" description="5'-Nucleotidase C-terminal" evidence="5">
    <location>
        <begin position="393"/>
        <end position="531"/>
    </location>
</feature>
<dbReference type="PATRIC" id="fig|1449350.3.peg.1482"/>
<dbReference type="AlphaFoldDB" id="X7EHF2"/>
<dbReference type="GO" id="GO:0000166">
    <property type="term" value="F:nucleotide binding"/>
    <property type="evidence" value="ECO:0007669"/>
    <property type="project" value="UniProtKB-KW"/>
</dbReference>
<evidence type="ECO:0000256" key="2">
    <source>
        <dbReference type="ARBA" id="ARBA00022729"/>
    </source>
</evidence>
<evidence type="ECO:0000313" key="7">
    <source>
        <dbReference type="Proteomes" id="UP000022447"/>
    </source>
</evidence>
<evidence type="ECO:0000256" key="1">
    <source>
        <dbReference type="ARBA" id="ARBA00006654"/>
    </source>
</evidence>
<proteinExistence type="inferred from homology"/>
<accession>X7EHF2</accession>
<dbReference type="InterPro" id="IPR006146">
    <property type="entry name" value="5'-Nucleotdase_CS"/>
</dbReference>
<keyword evidence="3" id="KW-0378">Hydrolase</keyword>
<feature type="domain" description="Calcineurin-like phosphoesterase" evidence="4">
    <location>
        <begin position="8"/>
        <end position="249"/>
    </location>
</feature>
<keyword evidence="7" id="KW-1185">Reference proteome</keyword>
<gene>
    <name evidence="6" type="ORF">OCH239_16805</name>
</gene>
<dbReference type="PRINTS" id="PR01607">
    <property type="entry name" value="APYRASEFAMLY"/>
</dbReference>
<comment type="caution">
    <text evidence="6">The sequence shown here is derived from an EMBL/GenBank/DDBJ whole genome shotgun (WGS) entry which is preliminary data.</text>
</comment>
<reference evidence="6 7" key="1">
    <citation type="submission" date="2014-01" db="EMBL/GenBank/DDBJ databases">
        <title>Roseivivax halodurans JCM 10272 Genome Sequencing.</title>
        <authorList>
            <person name="Lai Q."/>
            <person name="Li G."/>
            <person name="Shao Z."/>
        </authorList>
    </citation>
    <scope>NUCLEOTIDE SEQUENCE [LARGE SCALE GENOMIC DNA]</scope>
    <source>
        <strain evidence="6 7">JCM 10272</strain>
    </source>
</reference>
<comment type="similarity">
    <text evidence="1 3">Belongs to the 5'-nucleotidase family.</text>
</comment>
<evidence type="ECO:0000256" key="3">
    <source>
        <dbReference type="RuleBase" id="RU362119"/>
    </source>
</evidence>
<dbReference type="SUPFAM" id="SSF55816">
    <property type="entry name" value="5'-nucleotidase (syn. UDP-sugar hydrolase), C-terminal domain"/>
    <property type="match status" value="1"/>
</dbReference>
<protein>
    <recommendedName>
        <fullName evidence="8">2',3'-cyclic-nucleotide 2'-phosphodiesterase/3'-nucleotidase</fullName>
    </recommendedName>
</protein>
<keyword evidence="3" id="KW-0547">Nucleotide-binding</keyword>
<dbReference type="EMBL" id="JALZ01000005">
    <property type="protein sequence ID" value="ETX15509.1"/>
    <property type="molecule type" value="Genomic_DNA"/>
</dbReference>
<evidence type="ECO:0000259" key="4">
    <source>
        <dbReference type="Pfam" id="PF00149"/>
    </source>
</evidence>
<dbReference type="eggNOG" id="COG0737">
    <property type="taxonomic scope" value="Bacteria"/>
</dbReference>
<sequence length="616" mass="66320">MGAARVQLRILATSDLHMQVYPHDYGTDRPDPSRGLAALTSAISEARAEAPNTLLFDNGDVIHGNPMGDLAAREAARSGPGTRRAHPAIAAMNLLGYDAATVGNHEFNYGLDVLMETYAQCTFPIVLANLRRTGRNGAPIFSPWHILERDVLDQDGIARRLRIGVVGFAPSDIPIWDRHRLKGSVESEPILEAALRTVPELRAAGADVVVALCHAGVGNTATTDEGLGAARALANVPGIDAVVGGHTHERYAGAVSPDGDATSEVPIVASGSHGTHLGVIDLDLSQDCAGDWHRDASRSVLVPATGTSGPPRCKRALARCLNAVVEDHRRTLAHIRRRLAWTDTPITSYFSLAGDWGAQGTVGWAVRAWLSENMPAPPEDAPLLISTAPYPAGGFDDPADYLNIPAGEVLMRHLTMLYPFPNLLQVRRMRGAHVRAWLERSAAAYLPVTPGARAPALRLTDVAPYDFDALDGVTWSVDLSRPRAVDCAGHPVPGAAGRITELRYRGRRVRDDDLFHIAVNTYRSAGSGGVPADWPDEPFFEPDRSVFAMISEIMERRGTIPPQRSAPWRFAPIEGASAIFRTSPSARAHGAVARTLGLEDTGRTDADGFALYRLQF</sequence>
<dbReference type="InterPro" id="IPR006179">
    <property type="entry name" value="5_nucleotidase/apyrase"/>
</dbReference>
<name>X7EHF2_9RHOB</name>
<evidence type="ECO:0008006" key="8">
    <source>
        <dbReference type="Google" id="ProtNLM"/>
    </source>
</evidence>
<dbReference type="PROSITE" id="PS00786">
    <property type="entry name" value="5_NUCLEOTIDASE_2"/>
    <property type="match status" value="1"/>
</dbReference>
<dbReference type="GO" id="GO:0046872">
    <property type="term" value="F:metal ion binding"/>
    <property type="evidence" value="ECO:0007669"/>
    <property type="project" value="InterPro"/>
</dbReference>
<dbReference type="InterPro" id="IPR036907">
    <property type="entry name" value="5'-Nucleotdase_C_sf"/>
</dbReference>
<dbReference type="PANTHER" id="PTHR11575:SF6">
    <property type="entry name" value="2',3'-CYCLIC-NUCLEOTIDE 2'-PHOSPHODIESTERASE_3'-NUCLEOTIDASE"/>
    <property type="match status" value="1"/>
</dbReference>
<dbReference type="Gene3D" id="3.90.780.10">
    <property type="entry name" value="5'-Nucleotidase, C-terminal domain"/>
    <property type="match status" value="1"/>
</dbReference>
<dbReference type="InterPro" id="IPR004843">
    <property type="entry name" value="Calcineurin-like_PHP"/>
</dbReference>
<dbReference type="GO" id="GO:0009166">
    <property type="term" value="P:nucleotide catabolic process"/>
    <property type="evidence" value="ECO:0007669"/>
    <property type="project" value="InterPro"/>
</dbReference>
<dbReference type="GO" id="GO:0016788">
    <property type="term" value="F:hydrolase activity, acting on ester bonds"/>
    <property type="evidence" value="ECO:0007669"/>
    <property type="project" value="InterPro"/>
</dbReference>
<dbReference type="Pfam" id="PF00149">
    <property type="entry name" value="Metallophos"/>
    <property type="match status" value="1"/>
</dbReference>
<dbReference type="STRING" id="1449350.OCH239_16805"/>
<dbReference type="Proteomes" id="UP000022447">
    <property type="component" value="Unassembled WGS sequence"/>
</dbReference>
<dbReference type="Gene3D" id="3.60.21.10">
    <property type="match status" value="1"/>
</dbReference>
<dbReference type="PANTHER" id="PTHR11575">
    <property type="entry name" value="5'-NUCLEOTIDASE-RELATED"/>
    <property type="match status" value="1"/>
</dbReference>
<dbReference type="InterPro" id="IPR008334">
    <property type="entry name" value="5'-Nucleotdase_C"/>
</dbReference>
<evidence type="ECO:0000313" key="6">
    <source>
        <dbReference type="EMBL" id="ETX15509.1"/>
    </source>
</evidence>
<organism evidence="6 7">
    <name type="scientific">Roseivivax halodurans JCM 10272</name>
    <dbReference type="NCBI Taxonomy" id="1449350"/>
    <lineage>
        <taxon>Bacteria</taxon>
        <taxon>Pseudomonadati</taxon>
        <taxon>Pseudomonadota</taxon>
        <taxon>Alphaproteobacteria</taxon>
        <taxon>Rhodobacterales</taxon>
        <taxon>Roseobacteraceae</taxon>
        <taxon>Roseivivax</taxon>
    </lineage>
</organism>